<dbReference type="InterPro" id="IPR002912">
    <property type="entry name" value="ACT_dom"/>
</dbReference>
<evidence type="ECO:0000256" key="3">
    <source>
        <dbReference type="ARBA" id="ARBA00005062"/>
    </source>
</evidence>
<dbReference type="Pfam" id="PF00742">
    <property type="entry name" value="Homoserine_dh"/>
    <property type="match status" value="1"/>
</dbReference>
<dbReference type="FunFam" id="3.30.360.10:FF:000005">
    <property type="entry name" value="Homoserine dehydrogenase"/>
    <property type="match status" value="1"/>
</dbReference>
<feature type="active site" description="Proton donor" evidence="14">
    <location>
        <position position="205"/>
    </location>
</feature>
<comment type="cofactor">
    <cofactor evidence="1">
        <name>a metal cation</name>
        <dbReference type="ChEBI" id="CHEBI:25213"/>
    </cofactor>
</comment>
<keyword evidence="13 16" id="KW-0486">Methionine biosynthesis</keyword>
<dbReference type="PANTHER" id="PTHR43331:SF1">
    <property type="entry name" value="HOMOSERINE DEHYDROGENASE"/>
    <property type="match status" value="1"/>
</dbReference>
<dbReference type="PROSITE" id="PS01042">
    <property type="entry name" value="HOMOSER_DHGENASE"/>
    <property type="match status" value="1"/>
</dbReference>
<reference evidence="19 20" key="1">
    <citation type="journal article" date="2014" name="Nature">
        <title>An environmental bacterial taxon with a large and distinct metabolic repertoire.</title>
        <authorList>
            <person name="Wilson M.C."/>
            <person name="Mori T."/>
            <person name="Ruckert C."/>
            <person name="Uria A.R."/>
            <person name="Helf M.J."/>
            <person name="Takada K."/>
            <person name="Gernert C."/>
            <person name="Steffens U.A."/>
            <person name="Heycke N."/>
            <person name="Schmitt S."/>
            <person name="Rinke C."/>
            <person name="Helfrich E.J."/>
            <person name="Brachmann A.O."/>
            <person name="Gurgui C."/>
            <person name="Wakimoto T."/>
            <person name="Kracht M."/>
            <person name="Crusemann M."/>
            <person name="Hentschel U."/>
            <person name="Abe I."/>
            <person name="Matsunaga S."/>
            <person name="Kalinowski J."/>
            <person name="Takeyama H."/>
            <person name="Piel J."/>
        </authorList>
    </citation>
    <scope>NUCLEOTIDE SEQUENCE [LARGE SCALE GENOMIC DNA]</scope>
    <source>
        <strain evidence="20">TSY2</strain>
    </source>
</reference>
<comment type="pathway">
    <text evidence="2 16">Amino-acid biosynthesis; L-threonine biosynthesis; L-threonine from L-aspartate: step 3/5.</text>
</comment>
<dbReference type="PANTHER" id="PTHR43331">
    <property type="entry name" value="HOMOSERINE DEHYDROGENASE"/>
    <property type="match status" value="1"/>
</dbReference>
<dbReference type="SUPFAM" id="SSF55347">
    <property type="entry name" value="Glyceraldehyde-3-phosphate dehydrogenase-like, C-terminal domain"/>
    <property type="match status" value="1"/>
</dbReference>
<protein>
    <recommendedName>
        <fullName evidence="6 16">Homoserine dehydrogenase</fullName>
        <ecNumber evidence="5 16">1.1.1.3</ecNumber>
    </recommendedName>
</protein>
<dbReference type="HOGENOM" id="CLU_009116_1_0_7"/>
<dbReference type="PIRSF" id="PIRSF000098">
    <property type="entry name" value="Homoser_dehydrog"/>
    <property type="match status" value="1"/>
</dbReference>
<dbReference type="UniPathway" id="UPA00051">
    <property type="reaction ID" value="UER00465"/>
</dbReference>
<dbReference type="SUPFAM" id="SSF55021">
    <property type="entry name" value="ACT-like"/>
    <property type="match status" value="1"/>
</dbReference>
<dbReference type="NCBIfam" id="NF004976">
    <property type="entry name" value="PRK06349.1"/>
    <property type="match status" value="1"/>
</dbReference>
<dbReference type="AlphaFoldDB" id="W4LS99"/>
<evidence type="ECO:0000256" key="13">
    <source>
        <dbReference type="ARBA" id="ARBA00023167"/>
    </source>
</evidence>
<sequence length="439" mass="47205">MQTIQIGLLGLGNVGTGVVQILQQQAVLIAQRLGTELALKKVATRTPDRPREVTLQAGQLSGDVMDVLRDPEIGIVIELIGGYEPARTYILEALQQGKHVVTANKAVLAQHGQELFEAARHHGVDIGFEASVGGGIPIIRTIKEAFVANRFVTIASIINGTTNYILSRMSDQGLRFEEALKEAQDLGFAEADPSFDVDGIDAAQKISLLASLAYGTWVRQEDVYTEGITKVTQLDIAYARELGYCVKLLALAKRDGDRLGVRVHPALVAAEAELASVQGSYNAVSVTGDMVGRNLLIGRGAGAFPTGSAVVGDVVDVARNILRSSSGRVPPQGYETLYENELSLQDIDDITCKYYLRFQVLDQPGVLSAIAGILGEQGISIETVIQKGRSADQSDTVSVVMMTHEAKEQAVRRALEAIQTLPRVQGETMRIRVEDSGAD</sequence>
<evidence type="ECO:0000256" key="15">
    <source>
        <dbReference type="PIRSR" id="PIRSR000098-2"/>
    </source>
</evidence>
<dbReference type="Proteomes" id="UP000019140">
    <property type="component" value="Unassembled WGS sequence"/>
</dbReference>
<evidence type="ECO:0000259" key="18">
    <source>
        <dbReference type="PROSITE" id="PS51671"/>
    </source>
</evidence>
<dbReference type="Gene3D" id="3.30.360.10">
    <property type="entry name" value="Dihydrodipicolinate Reductase, domain 2"/>
    <property type="match status" value="1"/>
</dbReference>
<feature type="binding site" evidence="15">
    <location>
        <position position="105"/>
    </location>
    <ligand>
        <name>NADPH</name>
        <dbReference type="ChEBI" id="CHEBI:57783"/>
    </ligand>
</feature>
<evidence type="ECO:0000313" key="19">
    <source>
        <dbReference type="EMBL" id="ETX00919.1"/>
    </source>
</evidence>
<comment type="caution">
    <text evidence="19">The sequence shown here is derived from an EMBL/GenBank/DDBJ whole genome shotgun (WGS) entry which is preliminary data.</text>
</comment>
<dbReference type="EMBL" id="AZHX01001679">
    <property type="protein sequence ID" value="ETX00919.1"/>
    <property type="molecule type" value="Genomic_DNA"/>
</dbReference>
<dbReference type="GO" id="GO:0009088">
    <property type="term" value="P:threonine biosynthetic process"/>
    <property type="evidence" value="ECO:0007669"/>
    <property type="project" value="UniProtKB-UniPathway"/>
</dbReference>
<proteinExistence type="inferred from homology"/>
<evidence type="ECO:0000256" key="14">
    <source>
        <dbReference type="PIRSR" id="PIRSR000098-1"/>
    </source>
</evidence>
<evidence type="ECO:0000256" key="10">
    <source>
        <dbReference type="ARBA" id="ARBA00022857"/>
    </source>
</evidence>
<feature type="domain" description="ACT" evidence="18">
    <location>
        <begin position="355"/>
        <end position="438"/>
    </location>
</feature>
<keyword evidence="10 15" id="KW-0521">NADP</keyword>
<dbReference type="Gene3D" id="3.40.50.720">
    <property type="entry name" value="NAD(P)-binding Rossmann-like Domain"/>
    <property type="match status" value="1"/>
</dbReference>
<keyword evidence="9" id="KW-0479">Metal-binding</keyword>
<keyword evidence="8 16" id="KW-0791">Threonine biosynthesis</keyword>
<evidence type="ECO:0000313" key="20">
    <source>
        <dbReference type="Proteomes" id="UP000019140"/>
    </source>
</evidence>
<feature type="binding site" evidence="15">
    <location>
        <position position="190"/>
    </location>
    <ligand>
        <name>L-homoserine</name>
        <dbReference type="ChEBI" id="CHEBI:57476"/>
    </ligand>
</feature>
<evidence type="ECO:0000256" key="8">
    <source>
        <dbReference type="ARBA" id="ARBA00022697"/>
    </source>
</evidence>
<evidence type="ECO:0000256" key="1">
    <source>
        <dbReference type="ARBA" id="ARBA00001920"/>
    </source>
</evidence>
<evidence type="ECO:0000256" key="12">
    <source>
        <dbReference type="ARBA" id="ARBA00023027"/>
    </source>
</evidence>
<evidence type="ECO:0000256" key="4">
    <source>
        <dbReference type="ARBA" id="ARBA00006753"/>
    </source>
</evidence>
<dbReference type="GO" id="GO:0046872">
    <property type="term" value="F:metal ion binding"/>
    <property type="evidence" value="ECO:0007669"/>
    <property type="project" value="UniProtKB-KW"/>
</dbReference>
<gene>
    <name evidence="19" type="ORF">ETSY2_38140</name>
</gene>
<keyword evidence="12" id="KW-0520">NAD</keyword>
<dbReference type="EC" id="1.1.1.3" evidence="5 16"/>
<dbReference type="CDD" id="cd04881">
    <property type="entry name" value="ACT_HSDH-Hom"/>
    <property type="match status" value="1"/>
</dbReference>
<dbReference type="GO" id="GO:0050661">
    <property type="term" value="F:NADP binding"/>
    <property type="evidence" value="ECO:0007669"/>
    <property type="project" value="InterPro"/>
</dbReference>
<name>W4LS99_9BACT</name>
<dbReference type="FunFam" id="3.30.70.260:FF:000030">
    <property type="entry name" value="Homoserine dehydrogenase"/>
    <property type="match status" value="1"/>
</dbReference>
<dbReference type="Gene3D" id="3.30.70.260">
    <property type="match status" value="1"/>
</dbReference>
<keyword evidence="7 16" id="KW-0028">Amino-acid biosynthesis</keyword>
<keyword evidence="20" id="KW-1185">Reference proteome</keyword>
<evidence type="ECO:0000256" key="11">
    <source>
        <dbReference type="ARBA" id="ARBA00023002"/>
    </source>
</evidence>
<keyword evidence="11 16" id="KW-0560">Oxidoreductase</keyword>
<comment type="similarity">
    <text evidence="4 17">Belongs to the homoserine dehydrogenase family.</text>
</comment>
<dbReference type="GO" id="GO:0009086">
    <property type="term" value="P:methionine biosynthetic process"/>
    <property type="evidence" value="ECO:0007669"/>
    <property type="project" value="UniProtKB-KW"/>
</dbReference>
<comment type="pathway">
    <text evidence="3 16">Amino-acid biosynthesis; L-methionine biosynthesis via de novo pathway; L-homoserine from L-aspartate: step 3/3.</text>
</comment>
<dbReference type="InterPro" id="IPR045865">
    <property type="entry name" value="ACT-like_dom_sf"/>
</dbReference>
<dbReference type="InterPro" id="IPR001342">
    <property type="entry name" value="HDH_cat"/>
</dbReference>
<dbReference type="GO" id="GO:0004412">
    <property type="term" value="F:homoserine dehydrogenase activity"/>
    <property type="evidence" value="ECO:0007669"/>
    <property type="project" value="UniProtKB-EC"/>
</dbReference>
<evidence type="ECO:0000256" key="7">
    <source>
        <dbReference type="ARBA" id="ARBA00022605"/>
    </source>
</evidence>
<evidence type="ECO:0000256" key="6">
    <source>
        <dbReference type="ARBA" id="ARBA00013376"/>
    </source>
</evidence>
<comment type="catalytic activity">
    <reaction evidence="16">
        <text>L-homoserine + NADP(+) = L-aspartate 4-semialdehyde + NADPH + H(+)</text>
        <dbReference type="Rhea" id="RHEA:15761"/>
        <dbReference type="ChEBI" id="CHEBI:15378"/>
        <dbReference type="ChEBI" id="CHEBI:57476"/>
        <dbReference type="ChEBI" id="CHEBI:57783"/>
        <dbReference type="ChEBI" id="CHEBI:58349"/>
        <dbReference type="ChEBI" id="CHEBI:537519"/>
        <dbReference type="EC" id="1.1.1.3"/>
    </reaction>
</comment>
<accession>W4LS99</accession>
<dbReference type="PROSITE" id="PS51671">
    <property type="entry name" value="ACT"/>
    <property type="match status" value="1"/>
</dbReference>
<dbReference type="InterPro" id="IPR036291">
    <property type="entry name" value="NAD(P)-bd_dom_sf"/>
</dbReference>
<evidence type="ECO:0000256" key="16">
    <source>
        <dbReference type="RuleBase" id="RU000579"/>
    </source>
</evidence>
<evidence type="ECO:0000256" key="17">
    <source>
        <dbReference type="RuleBase" id="RU004171"/>
    </source>
</evidence>
<dbReference type="InterPro" id="IPR016204">
    <property type="entry name" value="HDH"/>
</dbReference>
<feature type="binding site" evidence="15">
    <location>
        <begin position="9"/>
        <end position="16"/>
    </location>
    <ligand>
        <name>NADP(+)</name>
        <dbReference type="ChEBI" id="CHEBI:58349"/>
    </ligand>
</feature>
<evidence type="ECO:0000256" key="5">
    <source>
        <dbReference type="ARBA" id="ARBA00013213"/>
    </source>
</evidence>
<dbReference type="PATRIC" id="fig|1429439.4.peg.6427"/>
<evidence type="ECO:0000256" key="9">
    <source>
        <dbReference type="ARBA" id="ARBA00022723"/>
    </source>
</evidence>
<dbReference type="Pfam" id="PF03447">
    <property type="entry name" value="NAD_binding_3"/>
    <property type="match status" value="1"/>
</dbReference>
<dbReference type="InterPro" id="IPR005106">
    <property type="entry name" value="Asp/hSer_DH_NAD-bd"/>
</dbReference>
<dbReference type="FunFam" id="3.40.50.720:FF:000062">
    <property type="entry name" value="Homoserine dehydrogenase"/>
    <property type="match status" value="1"/>
</dbReference>
<dbReference type="InterPro" id="IPR019811">
    <property type="entry name" value="HDH_CS"/>
</dbReference>
<dbReference type="Pfam" id="PF01842">
    <property type="entry name" value="ACT"/>
    <property type="match status" value="1"/>
</dbReference>
<dbReference type="UniPathway" id="UPA00050">
    <property type="reaction ID" value="UER00063"/>
</dbReference>
<dbReference type="SUPFAM" id="SSF51735">
    <property type="entry name" value="NAD(P)-binding Rossmann-fold domains"/>
    <property type="match status" value="1"/>
</dbReference>
<evidence type="ECO:0000256" key="2">
    <source>
        <dbReference type="ARBA" id="ARBA00005056"/>
    </source>
</evidence>
<organism evidence="19 20">
    <name type="scientific">Candidatus Entotheonella gemina</name>
    <dbReference type="NCBI Taxonomy" id="1429439"/>
    <lineage>
        <taxon>Bacteria</taxon>
        <taxon>Pseudomonadati</taxon>
        <taxon>Nitrospinota/Tectimicrobiota group</taxon>
        <taxon>Candidatus Tectimicrobiota</taxon>
        <taxon>Candidatus Entotheonellia</taxon>
        <taxon>Candidatus Entotheonellales</taxon>
        <taxon>Candidatus Entotheonellaceae</taxon>
        <taxon>Candidatus Entotheonella</taxon>
    </lineage>
</organism>